<keyword evidence="1" id="KW-1003">Cell membrane</keyword>
<evidence type="ECO:0000313" key="3">
    <source>
        <dbReference type="Proteomes" id="UP001354971"/>
    </source>
</evidence>
<feature type="transmembrane region" description="Helical" evidence="1">
    <location>
        <begin position="196"/>
        <end position="218"/>
    </location>
</feature>
<organism evidence="2 3">
    <name type="scientific">Hyphobacterium lacteum</name>
    <dbReference type="NCBI Taxonomy" id="3116575"/>
    <lineage>
        <taxon>Bacteria</taxon>
        <taxon>Pseudomonadati</taxon>
        <taxon>Pseudomonadota</taxon>
        <taxon>Alphaproteobacteria</taxon>
        <taxon>Maricaulales</taxon>
        <taxon>Maricaulaceae</taxon>
        <taxon>Hyphobacterium</taxon>
    </lineage>
</organism>
<dbReference type="EMBL" id="JAZDRP010000002">
    <property type="protein sequence ID" value="MEE2525304.1"/>
    <property type="molecule type" value="Genomic_DNA"/>
</dbReference>
<keyword evidence="1" id="KW-1133">Transmembrane helix</keyword>
<dbReference type="PROSITE" id="PS50895">
    <property type="entry name" value="SURF1"/>
    <property type="match status" value="1"/>
</dbReference>
<dbReference type="CDD" id="cd06662">
    <property type="entry name" value="SURF1"/>
    <property type="match status" value="1"/>
</dbReference>
<comment type="caution">
    <text evidence="1">Lacks conserved residue(s) required for the propagation of feature annotation.</text>
</comment>
<gene>
    <name evidence="2" type="ORF">V0U79_02925</name>
</gene>
<keyword evidence="1" id="KW-0812">Transmembrane</keyword>
<dbReference type="Proteomes" id="UP001354971">
    <property type="component" value="Unassembled WGS sequence"/>
</dbReference>
<protein>
    <recommendedName>
        <fullName evidence="1">SURF1-like protein</fullName>
    </recommendedName>
</protein>
<proteinExistence type="inferred from homology"/>
<evidence type="ECO:0000313" key="2">
    <source>
        <dbReference type="EMBL" id="MEE2525304.1"/>
    </source>
</evidence>
<comment type="similarity">
    <text evidence="1">Belongs to the SURF1 family.</text>
</comment>
<accession>A0ABU7LN28</accession>
<comment type="caution">
    <text evidence="2">The sequence shown here is derived from an EMBL/GenBank/DDBJ whole genome shotgun (WGS) entry which is preliminary data.</text>
</comment>
<sequence>MFRPLPVLTAVTLPALALLIWLGAWQWGRMGDKAEAIAAWEMRAISAPVSLEEALCGDAGPVIGRLVLPPREADERSIRYQGRSLSGEPGWRLVHAVPLPACFGDGMGAPVLVQWGFEPLRGGETVISETLTITTPSAAGAFTPPNEVEARIFYRFEPDELGAALGVENIETTFWLIEGSDELPAELAQVPPGQHLGYALTWWGIALGLMGVYLVLHVQQGRLRFTRR</sequence>
<evidence type="ECO:0000256" key="1">
    <source>
        <dbReference type="RuleBase" id="RU363076"/>
    </source>
</evidence>
<dbReference type="Pfam" id="PF02104">
    <property type="entry name" value="SURF1"/>
    <property type="match status" value="1"/>
</dbReference>
<dbReference type="RefSeq" id="WP_330197967.1">
    <property type="nucleotide sequence ID" value="NZ_JAZDRP010000002.1"/>
</dbReference>
<dbReference type="InterPro" id="IPR002994">
    <property type="entry name" value="Surf1/Shy1"/>
</dbReference>
<comment type="subcellular location">
    <subcellularLocation>
        <location evidence="1">Cell membrane</location>
        <topology evidence="1">Multi-pass membrane protein</topology>
    </subcellularLocation>
</comment>
<name>A0ABU7LN28_9PROT</name>
<keyword evidence="1" id="KW-0472">Membrane</keyword>
<reference evidence="2 3" key="1">
    <citation type="submission" date="2024-01" db="EMBL/GenBank/DDBJ databases">
        <title>Hyphobacterium bacterium isolated from marine sediment.</title>
        <authorList>
            <person name="Zhao S."/>
        </authorList>
    </citation>
    <scope>NUCLEOTIDE SEQUENCE [LARGE SCALE GENOMIC DNA]</scope>
    <source>
        <strain evidence="3">HN65</strain>
    </source>
</reference>
<keyword evidence="3" id="KW-1185">Reference proteome</keyword>